<keyword evidence="9 11" id="KW-0472">Membrane</keyword>
<reference evidence="13" key="2">
    <citation type="submission" date="2015-01" db="EMBL/GenBank/DDBJ databases">
        <authorList>
            <person name="Xiang T."/>
            <person name="Song Y."/>
            <person name="Huang L."/>
            <person name="Wang B."/>
            <person name="Wu P."/>
        </authorList>
    </citation>
    <scope>NUCLEOTIDE SEQUENCE [LARGE SCALE GENOMIC DNA]</scope>
    <source>
        <strain evidence="13">OBR1</strain>
    </source>
</reference>
<dbReference type="InterPro" id="IPR043429">
    <property type="entry name" value="ArtM/GltK/GlnP/TcyL/YhdX-like"/>
</dbReference>
<gene>
    <name evidence="14" type="ORF">BIY26_02970</name>
    <name evidence="13" type="ORF">BN1221_02052c</name>
</gene>
<keyword evidence="4" id="KW-1003">Cell membrane</keyword>
<feature type="transmembrane region" description="Helical" evidence="11">
    <location>
        <begin position="192"/>
        <end position="210"/>
    </location>
</feature>
<evidence type="ECO:0000256" key="10">
    <source>
        <dbReference type="ARBA" id="ARBA00040319"/>
    </source>
</evidence>
<evidence type="ECO:0000313" key="14">
    <source>
        <dbReference type="EMBL" id="RLM28817.1"/>
    </source>
</evidence>
<dbReference type="PROSITE" id="PS50928">
    <property type="entry name" value="ABC_TM1"/>
    <property type="match status" value="1"/>
</dbReference>
<evidence type="ECO:0000256" key="9">
    <source>
        <dbReference type="ARBA" id="ARBA00023136"/>
    </source>
</evidence>
<evidence type="ECO:0000256" key="6">
    <source>
        <dbReference type="ARBA" id="ARBA00022692"/>
    </source>
</evidence>
<evidence type="ECO:0000313" key="13">
    <source>
        <dbReference type="EMBL" id="CPR16400.1"/>
    </source>
</evidence>
<dbReference type="KEGG" id="bgj:AWC36_20805"/>
<dbReference type="InterPro" id="IPR035906">
    <property type="entry name" value="MetI-like_sf"/>
</dbReference>
<evidence type="ECO:0000313" key="15">
    <source>
        <dbReference type="Proteomes" id="UP000044377"/>
    </source>
</evidence>
<dbReference type="SUPFAM" id="SSF161098">
    <property type="entry name" value="MetI-like"/>
    <property type="match status" value="1"/>
</dbReference>
<dbReference type="CDD" id="cd06261">
    <property type="entry name" value="TM_PBP2"/>
    <property type="match status" value="1"/>
</dbReference>
<dbReference type="NCBIfam" id="TIGR01726">
    <property type="entry name" value="HEQRo_perm_3TM"/>
    <property type="match status" value="1"/>
</dbReference>
<evidence type="ECO:0000256" key="7">
    <source>
        <dbReference type="ARBA" id="ARBA00022970"/>
    </source>
</evidence>
<dbReference type="InterPro" id="IPR000515">
    <property type="entry name" value="MetI-like"/>
</dbReference>
<dbReference type="PANTHER" id="PTHR30614">
    <property type="entry name" value="MEMBRANE COMPONENT OF AMINO ACID ABC TRANSPORTER"/>
    <property type="match status" value="1"/>
</dbReference>
<dbReference type="InterPro" id="IPR010065">
    <property type="entry name" value="AA_ABC_transptr_permease_3TM"/>
</dbReference>
<evidence type="ECO:0000256" key="8">
    <source>
        <dbReference type="ARBA" id="ARBA00022989"/>
    </source>
</evidence>
<reference evidence="14 16" key="3">
    <citation type="submission" date="2016-09" db="EMBL/GenBank/DDBJ databases">
        <authorList>
            <person name="Doonan J."/>
            <person name="Pachebat J.A."/>
            <person name="Golyshin P.N."/>
            <person name="Denman S."/>
            <person name="Mcdonald J.E."/>
        </authorList>
    </citation>
    <scope>NUCLEOTIDE SEQUENCE [LARGE SCALE GENOMIC DNA]</scope>
    <source>
        <strain evidence="14 16">FRB141</strain>
    </source>
</reference>
<dbReference type="GeneID" id="70909268"/>
<keyword evidence="7" id="KW-0029">Amino-acid transport</keyword>
<keyword evidence="8 11" id="KW-1133">Transmembrane helix</keyword>
<evidence type="ECO:0000256" key="4">
    <source>
        <dbReference type="ARBA" id="ARBA00022475"/>
    </source>
</evidence>
<keyword evidence="5" id="KW-0997">Cell inner membrane</keyword>
<dbReference type="EMBL" id="CGIG01000001">
    <property type="protein sequence ID" value="CPR16400.1"/>
    <property type="molecule type" value="Genomic_DNA"/>
</dbReference>
<dbReference type="GO" id="GO:0022857">
    <property type="term" value="F:transmembrane transporter activity"/>
    <property type="evidence" value="ECO:0007669"/>
    <property type="project" value="InterPro"/>
</dbReference>
<dbReference type="AlphaFoldDB" id="A0A0G4JUM8"/>
<dbReference type="Gene3D" id="1.10.3720.10">
    <property type="entry name" value="MetI-like"/>
    <property type="match status" value="1"/>
</dbReference>
<dbReference type="GO" id="GO:0043190">
    <property type="term" value="C:ATP-binding cassette (ABC) transporter complex"/>
    <property type="evidence" value="ECO:0007669"/>
    <property type="project" value="InterPro"/>
</dbReference>
<sequence length="244" mass="27056">MDFPFIYETFLEIIPGIPLTLQLSIGSVFIGFFLALGLALMQIGGNPVLRGVARVYVLFFRGTPLLVQLFLIYYGLGQFAWIRESVFWPLLREPYWCALLSLSLCTGAYASEIIRGGLQSVPAGQAEAARACGMPSIMIFRRIIFPLAIRQALPAYGNEMISMIKSTSLASIITLMEITGIAARIISETYRALEVFLIAGAIYLFINLILTRLLMWAEYAVTPYQRAPAAQSTAKKIKKLGDLQ</sequence>
<reference evidence="15" key="1">
    <citation type="submission" date="2015-01" db="EMBL/GenBank/DDBJ databases">
        <authorList>
            <person name="Paterson Steve"/>
        </authorList>
    </citation>
    <scope>NUCLEOTIDE SEQUENCE [LARGE SCALE GENOMIC DNA]</scope>
    <source>
        <strain evidence="15">OBR1</strain>
    </source>
</reference>
<dbReference type="STRING" id="1109412.BN1221_02052c"/>
<name>A0A0G4JUM8_9GAMM</name>
<protein>
    <recommendedName>
        <fullName evidence="10">Arginine ABC transporter permease protein ArtM</fullName>
    </recommendedName>
</protein>
<accession>A0A0G4JUM8</accession>
<organism evidence="13 15">
    <name type="scientific">Brenneria goodwinii</name>
    <dbReference type="NCBI Taxonomy" id="1109412"/>
    <lineage>
        <taxon>Bacteria</taxon>
        <taxon>Pseudomonadati</taxon>
        <taxon>Pseudomonadota</taxon>
        <taxon>Gammaproteobacteria</taxon>
        <taxon>Enterobacterales</taxon>
        <taxon>Pectobacteriaceae</taxon>
        <taxon>Brenneria</taxon>
    </lineage>
</organism>
<dbReference type="EMBL" id="MJLX01000004">
    <property type="protein sequence ID" value="RLM28817.1"/>
    <property type="molecule type" value="Genomic_DNA"/>
</dbReference>
<evidence type="ECO:0000256" key="11">
    <source>
        <dbReference type="RuleBase" id="RU363032"/>
    </source>
</evidence>
<evidence type="ECO:0000256" key="2">
    <source>
        <dbReference type="ARBA" id="ARBA00010072"/>
    </source>
</evidence>
<keyword evidence="6 11" id="KW-0812">Transmembrane</keyword>
<feature type="transmembrane region" description="Helical" evidence="11">
    <location>
        <begin position="20"/>
        <end position="41"/>
    </location>
</feature>
<keyword evidence="3 11" id="KW-0813">Transport</keyword>
<evidence type="ECO:0000259" key="12">
    <source>
        <dbReference type="PROSITE" id="PS50928"/>
    </source>
</evidence>
<dbReference type="Proteomes" id="UP000044377">
    <property type="component" value="Unassembled WGS sequence"/>
</dbReference>
<dbReference type="PANTHER" id="PTHR30614:SF10">
    <property type="entry name" value="ARGININE ABC TRANSPORTER PERMEASE PROTEIN ARTM"/>
    <property type="match status" value="1"/>
</dbReference>
<comment type="similarity">
    <text evidence="2">Belongs to the binding-protein-dependent transport system permease family. HisMQ subfamily.</text>
</comment>
<dbReference type="GO" id="GO:0006865">
    <property type="term" value="P:amino acid transport"/>
    <property type="evidence" value="ECO:0007669"/>
    <property type="project" value="UniProtKB-KW"/>
</dbReference>
<evidence type="ECO:0000256" key="1">
    <source>
        <dbReference type="ARBA" id="ARBA00004429"/>
    </source>
</evidence>
<dbReference type="RefSeq" id="WP_048637215.1">
    <property type="nucleotide sequence ID" value="NZ_CGIG01000001.1"/>
</dbReference>
<feature type="transmembrane region" description="Helical" evidence="11">
    <location>
        <begin position="53"/>
        <end position="73"/>
    </location>
</feature>
<evidence type="ECO:0000256" key="3">
    <source>
        <dbReference type="ARBA" id="ARBA00022448"/>
    </source>
</evidence>
<comment type="subcellular location">
    <subcellularLocation>
        <location evidence="1">Cell inner membrane</location>
        <topology evidence="1">Multi-pass membrane protein</topology>
    </subcellularLocation>
    <subcellularLocation>
        <location evidence="11">Cell membrane</location>
        <topology evidence="11">Multi-pass membrane protein</topology>
    </subcellularLocation>
</comment>
<proteinExistence type="inferred from homology"/>
<dbReference type="OrthoDB" id="4404959at2"/>
<dbReference type="Pfam" id="PF00528">
    <property type="entry name" value="BPD_transp_1"/>
    <property type="match status" value="1"/>
</dbReference>
<keyword evidence="15" id="KW-1185">Reference proteome</keyword>
<evidence type="ECO:0000256" key="5">
    <source>
        <dbReference type="ARBA" id="ARBA00022519"/>
    </source>
</evidence>
<feature type="domain" description="ABC transmembrane type-1" evidence="12">
    <location>
        <begin position="17"/>
        <end position="214"/>
    </location>
</feature>
<dbReference type="Proteomes" id="UP000285972">
    <property type="component" value="Unassembled WGS sequence"/>
</dbReference>
<evidence type="ECO:0000313" key="16">
    <source>
        <dbReference type="Proteomes" id="UP000285972"/>
    </source>
</evidence>